<dbReference type="GO" id="GO:0005737">
    <property type="term" value="C:cytoplasm"/>
    <property type="evidence" value="ECO:0007669"/>
    <property type="project" value="UniProtKB-SubCell"/>
</dbReference>
<dbReference type="SMART" id="SM00316">
    <property type="entry name" value="S1"/>
    <property type="match status" value="1"/>
</dbReference>
<gene>
    <name evidence="2" type="primary">csl4</name>
    <name evidence="4" type="ORF">ENT99_02745</name>
    <name evidence="5" type="ORF">ENU64_07310</name>
</gene>
<keyword evidence="1 2" id="KW-0271">Exosome</keyword>
<dbReference type="HAMAP" id="MF_00975">
    <property type="entry name" value="Exosome_Csl4"/>
    <property type="match status" value="1"/>
</dbReference>
<organism evidence="5">
    <name type="scientific">Ignisphaera aggregans</name>
    <dbReference type="NCBI Taxonomy" id="334771"/>
    <lineage>
        <taxon>Archaea</taxon>
        <taxon>Thermoproteota</taxon>
        <taxon>Thermoprotei</taxon>
        <taxon>Desulfurococcales</taxon>
        <taxon>Desulfurococcaceae</taxon>
        <taxon>Ignisphaera</taxon>
    </lineage>
</organism>
<dbReference type="InterPro" id="IPR012340">
    <property type="entry name" value="NA-bd_OB-fold"/>
</dbReference>
<proteinExistence type="inferred from homology"/>
<protein>
    <recommendedName>
        <fullName evidence="2">Exosome complex component Csl4</fullName>
    </recommendedName>
</protein>
<comment type="similarity">
    <text evidence="2">Belongs to the CSL4 family.</text>
</comment>
<dbReference type="InterPro" id="IPR039771">
    <property type="entry name" value="Csl4"/>
</dbReference>
<comment type="caution">
    <text evidence="5">The sequence shown here is derived from an EMBL/GenBank/DDBJ whole genome shotgun (WGS) entry which is preliminary data.</text>
</comment>
<dbReference type="NCBIfam" id="NF034126">
    <property type="entry name" value="PRK09521.1"/>
    <property type="match status" value="1"/>
</dbReference>
<dbReference type="GO" id="GO:0003676">
    <property type="term" value="F:nucleic acid binding"/>
    <property type="evidence" value="ECO:0007669"/>
    <property type="project" value="InterPro"/>
</dbReference>
<feature type="binding site" evidence="2">
    <location>
        <position position="165"/>
    </location>
    <ligand>
        <name>Zn(2+)</name>
        <dbReference type="ChEBI" id="CHEBI:29105"/>
    </ligand>
</feature>
<dbReference type="EMBL" id="DTAU01000048">
    <property type="protein sequence ID" value="HFQ78605.1"/>
    <property type="molecule type" value="Genomic_DNA"/>
</dbReference>
<dbReference type="InterPro" id="IPR025721">
    <property type="entry name" value="Exosome_cplx_N_dom"/>
</dbReference>
<dbReference type="AlphaFoldDB" id="A0A7J3N078"/>
<dbReference type="PANTHER" id="PTHR12686:SF8">
    <property type="entry name" value="EXOSOME COMPLEX COMPONENT CSL4"/>
    <property type="match status" value="1"/>
</dbReference>
<comment type="subcellular location">
    <subcellularLocation>
        <location evidence="2">Cytoplasm</location>
    </subcellularLocation>
</comment>
<name>A0A7J3N078_9CREN</name>
<dbReference type="EMBL" id="DTDH01000205">
    <property type="protein sequence ID" value="HGT99215.1"/>
    <property type="molecule type" value="Genomic_DNA"/>
</dbReference>
<dbReference type="GO" id="GO:0000178">
    <property type="term" value="C:exosome (RNase complex)"/>
    <property type="evidence" value="ECO:0007669"/>
    <property type="project" value="UniProtKB-KW"/>
</dbReference>
<dbReference type="Pfam" id="PF14382">
    <property type="entry name" value="ECR1_N"/>
    <property type="match status" value="1"/>
</dbReference>
<sequence length="191" mass="21368">MSKRIALPGEPLCKEEEYLAHKGVYVDENGIVRASMVGEPVYDNANRRVQIKPIKELKIPKTGETVIGYVDAMRDDMAFIKIIGYDIAKPFKHSFTGVLHISQVTDAKGDSLYNYVRPGDLIRVKVLNSYIPILVTAKEPRLGVILAFCSRCGNELYKDGDKLKCSVCGNTEIRKISLDYMKVKGKRNAKA</sequence>
<dbReference type="InterPro" id="IPR003029">
    <property type="entry name" value="S1_domain"/>
</dbReference>
<feature type="binding site" evidence="2">
    <location>
        <position position="149"/>
    </location>
    <ligand>
        <name>Zn(2+)</name>
        <dbReference type="ChEBI" id="CHEBI:29105"/>
    </ligand>
</feature>
<keyword evidence="2" id="KW-0963">Cytoplasm</keyword>
<evidence type="ECO:0000256" key="2">
    <source>
        <dbReference type="HAMAP-Rule" id="MF_00975"/>
    </source>
</evidence>
<comment type="function">
    <text evidence="2">Non-catalytic component of the exosome, which is a complex involved in RNA degradation. Increases the RNA binding and the efficiency of RNA degradation. Helpful for the interaction of the exosome with A-poor RNAs.</text>
</comment>
<dbReference type="Gene3D" id="2.40.50.100">
    <property type="match status" value="1"/>
</dbReference>
<dbReference type="PROSITE" id="PS50126">
    <property type="entry name" value="S1"/>
    <property type="match status" value="1"/>
</dbReference>
<reference evidence="5" key="1">
    <citation type="journal article" date="2020" name="mSystems">
        <title>Genome- and Community-Level Interaction Insights into Carbon Utilization and Element Cycling Functions of Hydrothermarchaeota in Hydrothermal Sediment.</title>
        <authorList>
            <person name="Zhou Z."/>
            <person name="Liu Y."/>
            <person name="Xu W."/>
            <person name="Pan J."/>
            <person name="Luo Z.H."/>
            <person name="Li M."/>
        </authorList>
    </citation>
    <scope>NUCLEOTIDE SEQUENCE [LARGE SCALE GENOMIC DNA]</scope>
    <source>
        <strain evidence="4">SpSt-629</strain>
        <strain evidence="5">SpSt-688</strain>
    </source>
</reference>
<dbReference type="Gene3D" id="2.20.70.10">
    <property type="match status" value="1"/>
</dbReference>
<dbReference type="Gene3D" id="2.40.50.140">
    <property type="entry name" value="Nucleic acid-binding proteins"/>
    <property type="match status" value="1"/>
</dbReference>
<dbReference type="PANTHER" id="PTHR12686">
    <property type="entry name" value="3'-5' EXORIBONUCLEASE CSL4-RELATED"/>
    <property type="match status" value="1"/>
</dbReference>
<feature type="binding site" evidence="2">
    <location>
        <position position="168"/>
    </location>
    <ligand>
        <name>Zn(2+)</name>
        <dbReference type="ChEBI" id="CHEBI:29105"/>
    </ligand>
</feature>
<accession>A0A7J3N078</accession>
<dbReference type="SUPFAM" id="SSF50249">
    <property type="entry name" value="Nucleic acid-binding proteins"/>
    <property type="match status" value="1"/>
</dbReference>
<dbReference type="InterPro" id="IPR030850">
    <property type="entry name" value="Exosome_Csl4_arc"/>
</dbReference>
<feature type="domain" description="S1 motif" evidence="3">
    <location>
        <begin position="63"/>
        <end position="128"/>
    </location>
</feature>
<dbReference type="GO" id="GO:0006401">
    <property type="term" value="P:RNA catabolic process"/>
    <property type="evidence" value="ECO:0007669"/>
    <property type="project" value="UniProtKB-UniRule"/>
</dbReference>
<dbReference type="GO" id="GO:0008270">
    <property type="term" value="F:zinc ion binding"/>
    <property type="evidence" value="ECO:0007669"/>
    <property type="project" value="UniProtKB-UniRule"/>
</dbReference>
<comment type="subunit">
    <text evidence="2">Component of the archaeal exosome complex. Forms a trimer of Rrp4 and/or Csl4 subunits. The trimer associates with an hexameric ring-like arrangement composed of 3 Rrp41-Rrp42 heterodimers. Interacts with DnaG.</text>
</comment>
<keyword evidence="2" id="KW-0479">Metal-binding</keyword>
<feature type="binding site" evidence="2">
    <location>
        <position position="152"/>
    </location>
    <ligand>
        <name>Zn(2+)</name>
        <dbReference type="ChEBI" id="CHEBI:29105"/>
    </ligand>
</feature>
<dbReference type="GO" id="GO:0006396">
    <property type="term" value="P:RNA processing"/>
    <property type="evidence" value="ECO:0007669"/>
    <property type="project" value="InterPro"/>
</dbReference>
<evidence type="ECO:0000256" key="1">
    <source>
        <dbReference type="ARBA" id="ARBA00022835"/>
    </source>
</evidence>
<dbReference type="SUPFAM" id="SSF110324">
    <property type="entry name" value="Ribosomal L27 protein-like"/>
    <property type="match status" value="1"/>
</dbReference>
<evidence type="ECO:0000313" key="5">
    <source>
        <dbReference type="EMBL" id="HGT99215.1"/>
    </source>
</evidence>
<evidence type="ECO:0000313" key="4">
    <source>
        <dbReference type="EMBL" id="HFQ78605.1"/>
    </source>
</evidence>
<keyword evidence="2" id="KW-0862">Zinc</keyword>
<evidence type="ECO:0000259" key="3">
    <source>
        <dbReference type="PROSITE" id="PS50126"/>
    </source>
</evidence>